<feature type="domain" description="Histidine kinase" evidence="4">
    <location>
        <begin position="294"/>
        <end position="460"/>
    </location>
</feature>
<comment type="catalytic activity">
    <reaction evidence="1">
        <text>ATP + protein L-histidine = ADP + protein N-phospho-L-histidine.</text>
        <dbReference type="EC" id="2.7.13.3"/>
    </reaction>
</comment>
<feature type="domain" description="Cyclic nucleotide-binding" evidence="3">
    <location>
        <begin position="12"/>
        <end position="131"/>
    </location>
</feature>
<keyword evidence="5" id="KW-0418">Kinase</keyword>
<dbReference type="SMART" id="SM00387">
    <property type="entry name" value="HATPase_c"/>
    <property type="match status" value="1"/>
</dbReference>
<keyword evidence="6" id="KW-1185">Reference proteome</keyword>
<evidence type="ECO:0000256" key="1">
    <source>
        <dbReference type="ARBA" id="ARBA00000085"/>
    </source>
</evidence>
<dbReference type="PROSITE" id="PS50042">
    <property type="entry name" value="CNMP_BINDING_3"/>
    <property type="match status" value="1"/>
</dbReference>
<dbReference type="Gene3D" id="1.10.287.130">
    <property type="match status" value="1"/>
</dbReference>
<dbReference type="Gene3D" id="2.60.120.10">
    <property type="entry name" value="Jelly Rolls"/>
    <property type="match status" value="1"/>
</dbReference>
<dbReference type="Proteomes" id="UP000054770">
    <property type="component" value="Unassembled WGS sequence"/>
</dbReference>
<dbReference type="PANTHER" id="PTHR43065">
    <property type="entry name" value="SENSOR HISTIDINE KINASE"/>
    <property type="match status" value="1"/>
</dbReference>
<dbReference type="InterPro" id="IPR000595">
    <property type="entry name" value="cNMP-bd_dom"/>
</dbReference>
<evidence type="ECO:0000313" key="6">
    <source>
        <dbReference type="Proteomes" id="UP000054770"/>
    </source>
</evidence>
<gene>
    <name evidence="5" type="ORF">AWB68_04659</name>
</gene>
<evidence type="ECO:0000259" key="3">
    <source>
        <dbReference type="PROSITE" id="PS50042"/>
    </source>
</evidence>
<name>A0A158K139_9BURK</name>
<sequence>MIDLAKLRAVPPFADLSDEQLRWLAEHLTEVDVKAGDVLRLEGDTKPVFFIVLEGECQATKFSGAKQIPTNRFIAPSFFGGASLLAGTPSPGTVVAATDGHLALLPERGFKELLLASEAFSRAIFRSSLDRLSTLEATVRNREKLAALGTLAAGLAHELNNPAAAVARTADCAVETLAMLKNAAVALSLSTVPPDAMSALDSLGARKGQGNGPAANALQQSEAEDALLDWLAKLGIARPWLMAPSLARIGVGPADLEPLAARLNEEQFAAGIQWLAATLELRSLVEETRRGAVRISEIVKAMKSYSYMDQAPQQAVDLHDGIEDTLTIMHHWLKHGVTVRREYDRSLPNLVVYGSELNQVWTNLIDNAIDAMEGKGEIVIRTGRDANDAVVEITDNGPGIAPEVMPHLFEPFFTTKPLGEGTGLGLDISYQTVVQRHGGEIRVDSRPGRTTFQVRLPLAPRGAASR</sequence>
<dbReference type="PANTHER" id="PTHR43065:SF48">
    <property type="entry name" value="HISTIDINE KINASE"/>
    <property type="match status" value="1"/>
</dbReference>
<dbReference type="InterPro" id="IPR005467">
    <property type="entry name" value="His_kinase_dom"/>
</dbReference>
<dbReference type="InterPro" id="IPR018490">
    <property type="entry name" value="cNMP-bd_dom_sf"/>
</dbReference>
<dbReference type="SMART" id="SM00100">
    <property type="entry name" value="cNMP"/>
    <property type="match status" value="1"/>
</dbReference>
<dbReference type="SUPFAM" id="SSF55874">
    <property type="entry name" value="ATPase domain of HSP90 chaperone/DNA topoisomerase II/histidine kinase"/>
    <property type="match status" value="1"/>
</dbReference>
<dbReference type="InterPro" id="IPR004358">
    <property type="entry name" value="Sig_transdc_His_kin-like_C"/>
</dbReference>
<dbReference type="Pfam" id="PF00027">
    <property type="entry name" value="cNMP_binding"/>
    <property type="match status" value="1"/>
</dbReference>
<protein>
    <recommendedName>
        <fullName evidence="2">histidine kinase</fullName>
        <ecNumber evidence="2">2.7.13.3</ecNumber>
    </recommendedName>
</protein>
<dbReference type="SUPFAM" id="SSF51206">
    <property type="entry name" value="cAMP-binding domain-like"/>
    <property type="match status" value="1"/>
</dbReference>
<dbReference type="GO" id="GO:0004673">
    <property type="term" value="F:protein histidine kinase activity"/>
    <property type="evidence" value="ECO:0007669"/>
    <property type="project" value="UniProtKB-EC"/>
</dbReference>
<comment type="caution">
    <text evidence="5">The sequence shown here is derived from an EMBL/GenBank/DDBJ whole genome shotgun (WGS) entry which is preliminary data.</text>
</comment>
<dbReference type="InterPro" id="IPR014710">
    <property type="entry name" value="RmlC-like_jellyroll"/>
</dbReference>
<dbReference type="InterPro" id="IPR036890">
    <property type="entry name" value="HATPase_C_sf"/>
</dbReference>
<dbReference type="OrthoDB" id="224978at2"/>
<evidence type="ECO:0000313" key="5">
    <source>
        <dbReference type="EMBL" id="SAL74856.1"/>
    </source>
</evidence>
<dbReference type="RefSeq" id="WP_087646722.1">
    <property type="nucleotide sequence ID" value="NZ_FCON02000058.1"/>
</dbReference>
<dbReference type="InterPro" id="IPR003594">
    <property type="entry name" value="HATPase_dom"/>
</dbReference>
<dbReference type="Pfam" id="PF02518">
    <property type="entry name" value="HATPase_c"/>
    <property type="match status" value="1"/>
</dbReference>
<dbReference type="EMBL" id="FCON02000058">
    <property type="protein sequence ID" value="SAL74856.1"/>
    <property type="molecule type" value="Genomic_DNA"/>
</dbReference>
<dbReference type="Gene3D" id="3.30.565.10">
    <property type="entry name" value="Histidine kinase-like ATPase, C-terminal domain"/>
    <property type="match status" value="1"/>
</dbReference>
<dbReference type="AlphaFoldDB" id="A0A158K139"/>
<reference evidence="5" key="1">
    <citation type="submission" date="2016-01" db="EMBL/GenBank/DDBJ databases">
        <authorList>
            <person name="Peeters C."/>
        </authorList>
    </citation>
    <scope>NUCLEOTIDE SEQUENCE [LARGE SCALE GENOMIC DNA]</scope>
    <source>
        <strain evidence="5">LMG 22940</strain>
    </source>
</reference>
<organism evidence="5 6">
    <name type="scientific">Caballeronia choica</name>
    <dbReference type="NCBI Taxonomy" id="326476"/>
    <lineage>
        <taxon>Bacteria</taxon>
        <taxon>Pseudomonadati</taxon>
        <taxon>Pseudomonadota</taxon>
        <taxon>Betaproteobacteria</taxon>
        <taxon>Burkholderiales</taxon>
        <taxon>Burkholderiaceae</taxon>
        <taxon>Caballeronia</taxon>
    </lineage>
</organism>
<keyword evidence="5" id="KW-0808">Transferase</keyword>
<dbReference type="PROSITE" id="PS50109">
    <property type="entry name" value="HIS_KIN"/>
    <property type="match status" value="1"/>
</dbReference>
<dbReference type="PRINTS" id="PR00344">
    <property type="entry name" value="BCTRLSENSOR"/>
</dbReference>
<proteinExistence type="predicted"/>
<evidence type="ECO:0000259" key="4">
    <source>
        <dbReference type="PROSITE" id="PS50109"/>
    </source>
</evidence>
<accession>A0A158K139</accession>
<evidence type="ECO:0000256" key="2">
    <source>
        <dbReference type="ARBA" id="ARBA00012438"/>
    </source>
</evidence>
<dbReference type="EC" id="2.7.13.3" evidence="2"/>
<dbReference type="CDD" id="cd00038">
    <property type="entry name" value="CAP_ED"/>
    <property type="match status" value="1"/>
</dbReference>